<accession>D7G8X3</accession>
<feature type="compositionally biased region" description="Low complexity" evidence="1">
    <location>
        <begin position="463"/>
        <end position="472"/>
    </location>
</feature>
<dbReference type="InParanoid" id="D7G8X3"/>
<gene>
    <name evidence="2" type="ORF">Esi_0092_0082</name>
</gene>
<feature type="compositionally biased region" description="Basic residues" evidence="1">
    <location>
        <begin position="780"/>
        <end position="790"/>
    </location>
</feature>
<dbReference type="EMBL" id="FN649160">
    <property type="protein sequence ID" value="CBJ28141.1"/>
    <property type="molecule type" value="Genomic_DNA"/>
</dbReference>
<dbReference type="EMBL" id="FN649735">
    <property type="protein sequence ID" value="CBJ28141.1"/>
    <property type="molecule type" value="Genomic_DNA"/>
</dbReference>
<dbReference type="OrthoDB" id="10521639at2759"/>
<evidence type="ECO:0000313" key="3">
    <source>
        <dbReference type="Proteomes" id="UP000002630"/>
    </source>
</evidence>
<organism evidence="2 3">
    <name type="scientific">Ectocarpus siliculosus</name>
    <name type="common">Brown alga</name>
    <name type="synonym">Conferva siliculosa</name>
    <dbReference type="NCBI Taxonomy" id="2880"/>
    <lineage>
        <taxon>Eukaryota</taxon>
        <taxon>Sar</taxon>
        <taxon>Stramenopiles</taxon>
        <taxon>Ochrophyta</taxon>
        <taxon>PX clade</taxon>
        <taxon>Phaeophyceae</taxon>
        <taxon>Ectocarpales</taxon>
        <taxon>Ectocarpaceae</taxon>
        <taxon>Ectocarpus</taxon>
    </lineage>
</organism>
<feature type="compositionally biased region" description="Low complexity" evidence="1">
    <location>
        <begin position="768"/>
        <end position="779"/>
    </location>
</feature>
<protein>
    <submittedName>
        <fullName evidence="2">Uncharacterized protein</fullName>
    </submittedName>
</protein>
<feature type="region of interest" description="Disordered" evidence="1">
    <location>
        <begin position="226"/>
        <end position="247"/>
    </location>
</feature>
<dbReference type="AlphaFoldDB" id="D7G8X3"/>
<feature type="region of interest" description="Disordered" evidence="1">
    <location>
        <begin position="358"/>
        <end position="378"/>
    </location>
</feature>
<feature type="compositionally biased region" description="Basic and acidic residues" evidence="1">
    <location>
        <begin position="479"/>
        <end position="494"/>
    </location>
</feature>
<evidence type="ECO:0000313" key="2">
    <source>
        <dbReference type="EMBL" id="CBJ28141.1"/>
    </source>
</evidence>
<keyword evidence="3" id="KW-1185">Reference proteome</keyword>
<evidence type="ECO:0000256" key="1">
    <source>
        <dbReference type="SAM" id="MobiDB-lite"/>
    </source>
</evidence>
<feature type="compositionally biased region" description="Low complexity" evidence="1">
    <location>
        <begin position="363"/>
        <end position="374"/>
    </location>
</feature>
<sequence>MHLGPEDLAIAAPAAFFPLFGDLNNPSASMDAVDPIFALAAVNPLLAAVVLPVYFALSVWSTHRVVYFLLTWSATQTAKRCDRWAQECEATPASSWWQRRVVPFIFPSQKHRSRFCRDVEKFEACPKYVQELRLIATPATAGGDATPTPARAFSSITNEHHNGKGDSHRCSVFLGTIRKGTARAWREIRAAAKRVGAVAKCAWSETREKVYFAVLKKTGIERKVGGSSCSVVGGHSPAQPRKAPSDEDRVLAAQRTLRGSDTTSAVRLAFGLNTPLQSRDSVASPSWRLRAREPCLAWRDWDDLSLKVFLAEEARTSRHPVKWRRQVEEFYHRAALPTLARQWNVPFLSKGNFCGRRRQPRISTTSSATTAASSRGGSDLPPYSHFLQLWEDVCETHDGVRDFAFPPKGAVSSARGAFSEVLGEKRPEEQRRETFCELLGVLMKLEPRPPALRHFLAPWPTESTASSSTAATRLVGGRRNREGQHQQEQARGEDEASWAGTRTTRNGGGDGGGSESASFGGTWLNGGGSDARREDQRQQRLRGVAAGGLPVTLDRPPHNDRSRGSTTTIRQVGVAAATAEGQSAVPLPRNFRLWAFLTLLGVLEACAALRALGVTALSLPVTLVLTAIAPAVAAVVFSVSSHPRSWPSPWPRQRDRRPPQVDADSGDDRRRATAVPFGRRPWEPNLLGGVAAAAAAAVGLGGLCGSGGGGGGGAAAVGLGGVGAAAAGAAADVGLGGVGGGSGARAGAPAATAAVGLGGRGGTRRRSGGAASSGSPTRGRVPRRARRRSPARPPMGRRGRECVNDLGIGLSASSSPATAVGGVRAVAAGVPGGIAQELQME</sequence>
<proteinExistence type="predicted"/>
<reference evidence="2 3" key="1">
    <citation type="journal article" date="2010" name="Nature">
        <title>The Ectocarpus genome and the independent evolution of multicellularity in brown algae.</title>
        <authorList>
            <person name="Cock J.M."/>
            <person name="Sterck L."/>
            <person name="Rouze P."/>
            <person name="Scornet D."/>
            <person name="Allen A.E."/>
            <person name="Amoutzias G."/>
            <person name="Anthouard V."/>
            <person name="Artiguenave F."/>
            <person name="Aury J.M."/>
            <person name="Badger J.H."/>
            <person name="Beszteri B."/>
            <person name="Billiau K."/>
            <person name="Bonnet E."/>
            <person name="Bothwell J.H."/>
            <person name="Bowler C."/>
            <person name="Boyen C."/>
            <person name="Brownlee C."/>
            <person name="Carrano C.J."/>
            <person name="Charrier B."/>
            <person name="Cho G.Y."/>
            <person name="Coelho S.M."/>
            <person name="Collen J."/>
            <person name="Corre E."/>
            <person name="Da Silva C."/>
            <person name="Delage L."/>
            <person name="Delaroque N."/>
            <person name="Dittami S.M."/>
            <person name="Doulbeau S."/>
            <person name="Elias M."/>
            <person name="Farnham G."/>
            <person name="Gachon C.M."/>
            <person name="Gschloessl B."/>
            <person name="Heesch S."/>
            <person name="Jabbari K."/>
            <person name="Jubin C."/>
            <person name="Kawai H."/>
            <person name="Kimura K."/>
            <person name="Kloareg B."/>
            <person name="Kupper F.C."/>
            <person name="Lang D."/>
            <person name="Le Bail A."/>
            <person name="Leblanc C."/>
            <person name="Lerouge P."/>
            <person name="Lohr M."/>
            <person name="Lopez P.J."/>
            <person name="Martens C."/>
            <person name="Maumus F."/>
            <person name="Michel G."/>
            <person name="Miranda-Saavedra D."/>
            <person name="Morales J."/>
            <person name="Moreau H."/>
            <person name="Motomura T."/>
            <person name="Nagasato C."/>
            <person name="Napoli C.A."/>
            <person name="Nelson D.R."/>
            <person name="Nyvall-Collen P."/>
            <person name="Peters A.F."/>
            <person name="Pommier C."/>
            <person name="Potin P."/>
            <person name="Poulain J."/>
            <person name="Quesneville H."/>
            <person name="Read B."/>
            <person name="Rensing S.A."/>
            <person name="Ritter A."/>
            <person name="Rousvoal S."/>
            <person name="Samanta M."/>
            <person name="Samson G."/>
            <person name="Schroeder D.C."/>
            <person name="Segurens B."/>
            <person name="Strittmatter M."/>
            <person name="Tonon T."/>
            <person name="Tregear J.W."/>
            <person name="Valentin K."/>
            <person name="von Dassow P."/>
            <person name="Yamagishi T."/>
            <person name="Van de Peer Y."/>
            <person name="Wincker P."/>
        </authorList>
    </citation>
    <scope>NUCLEOTIDE SEQUENCE [LARGE SCALE GENOMIC DNA]</scope>
    <source>
        <strain evidence="3">Ec32 / CCAP1310/4</strain>
    </source>
</reference>
<name>D7G8X3_ECTSI</name>
<feature type="region of interest" description="Disordered" evidence="1">
    <location>
        <begin position="461"/>
        <end position="567"/>
    </location>
</feature>
<feature type="compositionally biased region" description="Low complexity" evidence="1">
    <location>
        <begin position="226"/>
        <end position="236"/>
    </location>
</feature>
<dbReference type="Proteomes" id="UP000002630">
    <property type="component" value="Linkage Group LG10"/>
</dbReference>
<feature type="region of interest" description="Disordered" evidence="1">
    <location>
        <begin position="641"/>
        <end position="677"/>
    </location>
</feature>
<feature type="region of interest" description="Disordered" evidence="1">
    <location>
        <begin position="754"/>
        <end position="801"/>
    </location>
</feature>